<evidence type="ECO:0008006" key="3">
    <source>
        <dbReference type="Google" id="ProtNLM"/>
    </source>
</evidence>
<keyword evidence="2" id="KW-1185">Reference proteome</keyword>
<comment type="caution">
    <text evidence="1">The sequence shown here is derived from an EMBL/GenBank/DDBJ whole genome shotgun (WGS) entry which is preliminary data.</text>
</comment>
<evidence type="ECO:0000313" key="2">
    <source>
        <dbReference type="Proteomes" id="UP000606600"/>
    </source>
</evidence>
<gene>
    <name evidence="1" type="ORF">IDJ77_11730</name>
</gene>
<evidence type="ECO:0000313" key="1">
    <source>
        <dbReference type="EMBL" id="MBD1364480.1"/>
    </source>
</evidence>
<name>A0ABR7WQ95_9SPHI</name>
<reference evidence="1 2" key="1">
    <citation type="submission" date="2020-09" db="EMBL/GenBank/DDBJ databases">
        <title>Novel species of Mucilaginibacter isolated from a glacier on the Tibetan Plateau.</title>
        <authorList>
            <person name="Liu Q."/>
            <person name="Xin Y.-H."/>
        </authorList>
    </citation>
    <scope>NUCLEOTIDE SEQUENCE [LARGE SCALE GENOMIC DNA]</scope>
    <source>
        <strain evidence="1 2">ZT4R22</strain>
    </source>
</reference>
<protein>
    <recommendedName>
        <fullName evidence="3">Universal stress protein family protein</fullName>
    </recommendedName>
</protein>
<sequence length="166" mass="19169">MKTKNILIPTDFSLDSLKAIPALLQQQPGQKFNITLVNFLGLSDSISELLMLSRRSREYEYVTQEFLNECTRLSREYSAQIEHLTTEFFYGNTVAVFKNYLEAREINQVARLKDHAYAKLTPLSYEPGTLLERSKCQVINLNPYVKPQPVKVKALHTEDELELQQV</sequence>
<proteinExistence type="predicted"/>
<accession>A0ABR7WQ95</accession>
<organism evidence="1 2">
    <name type="scientific">Mucilaginibacter pankratovii</name>
    <dbReference type="NCBI Taxonomy" id="2772110"/>
    <lineage>
        <taxon>Bacteria</taxon>
        <taxon>Pseudomonadati</taxon>
        <taxon>Bacteroidota</taxon>
        <taxon>Sphingobacteriia</taxon>
        <taxon>Sphingobacteriales</taxon>
        <taxon>Sphingobacteriaceae</taxon>
        <taxon>Mucilaginibacter</taxon>
    </lineage>
</organism>
<dbReference type="RefSeq" id="WP_191189142.1">
    <property type="nucleotide sequence ID" value="NZ_JACWMY010000005.1"/>
</dbReference>
<dbReference type="EMBL" id="JACWMY010000005">
    <property type="protein sequence ID" value="MBD1364480.1"/>
    <property type="molecule type" value="Genomic_DNA"/>
</dbReference>
<dbReference type="Proteomes" id="UP000606600">
    <property type="component" value="Unassembled WGS sequence"/>
</dbReference>